<proteinExistence type="predicted"/>
<evidence type="ECO:0008006" key="2">
    <source>
        <dbReference type="Google" id="ProtNLM"/>
    </source>
</evidence>
<dbReference type="AlphaFoldDB" id="B3T0L6"/>
<dbReference type="InterPro" id="IPR045767">
    <property type="entry name" value="DUF6134"/>
</dbReference>
<name>B3T0L6_9ZZZZ</name>
<evidence type="ECO:0000313" key="1">
    <source>
        <dbReference type="EMBL" id="ABZ06125.1"/>
    </source>
</evidence>
<protein>
    <recommendedName>
        <fullName evidence="2">DUF3108 domain-containing protein</fullName>
    </recommendedName>
</protein>
<accession>B3T0L6</accession>
<organism evidence="1">
    <name type="scientific">uncultured marine microorganism HF4000_005K23</name>
    <dbReference type="NCBI Taxonomy" id="455508"/>
    <lineage>
        <taxon>unclassified sequences</taxon>
        <taxon>environmental samples</taxon>
    </lineage>
</organism>
<dbReference type="EMBL" id="EU016567">
    <property type="protein sequence ID" value="ABZ06125.1"/>
    <property type="molecule type" value="Genomic_DNA"/>
</dbReference>
<dbReference type="Pfam" id="PF19630">
    <property type="entry name" value="DUF6134"/>
    <property type="match status" value="1"/>
</dbReference>
<gene>
    <name evidence="1" type="ORF">ALOHA_HF4000005K23ctg1g12</name>
</gene>
<reference evidence="1" key="1">
    <citation type="journal article" date="2008" name="ISME J.">
        <title>Genomic patterns of recombination, clonal divergence and environment in marine microbial populations.</title>
        <authorList>
            <person name="Konstantinidis K.T."/>
            <person name="Delong E.F."/>
        </authorList>
    </citation>
    <scope>NUCLEOTIDE SEQUENCE</scope>
</reference>
<sequence length="227" mass="26563">MLKIYKIFVLLISMLFSLPADAHVQHYDDLKRIEYDIYRNNKHIGKHIFSFSRSGEQLAVESEINFKIKKLGIVFYKYNVNGKEIYKDVELIKFNSKTNQNGKKKYVNMKLENGEYIIDGSSYKGKAPKGYLLGTWWNHSIVEATAQISAVSGRIIKQKVTFLGEETIELGNKSYNTLHFNFSSTDKKLVKDKRLNTYVWYEKKTLNWVKASFEKKGKWEYKLVSID</sequence>